<accession>A0A7J8YK90</accession>
<gene>
    <name evidence="1" type="ORF">Goari_001576</name>
</gene>
<feature type="non-terminal residue" evidence="1">
    <location>
        <position position="140"/>
    </location>
</feature>
<proteinExistence type="predicted"/>
<dbReference type="AlphaFoldDB" id="A0A7J8YK90"/>
<organism evidence="1 2">
    <name type="scientific">Gossypium aridum</name>
    <name type="common">American cotton</name>
    <name type="synonym">Erioxylum aridum</name>
    <dbReference type="NCBI Taxonomy" id="34290"/>
    <lineage>
        <taxon>Eukaryota</taxon>
        <taxon>Viridiplantae</taxon>
        <taxon>Streptophyta</taxon>
        <taxon>Embryophyta</taxon>
        <taxon>Tracheophyta</taxon>
        <taxon>Spermatophyta</taxon>
        <taxon>Magnoliopsida</taxon>
        <taxon>eudicotyledons</taxon>
        <taxon>Gunneridae</taxon>
        <taxon>Pentapetalae</taxon>
        <taxon>rosids</taxon>
        <taxon>malvids</taxon>
        <taxon>Malvales</taxon>
        <taxon>Malvaceae</taxon>
        <taxon>Malvoideae</taxon>
        <taxon>Gossypium</taxon>
    </lineage>
</organism>
<name>A0A7J8YK90_GOSAI</name>
<evidence type="ECO:0000313" key="1">
    <source>
        <dbReference type="EMBL" id="MBA0699985.1"/>
    </source>
</evidence>
<dbReference type="Proteomes" id="UP000593577">
    <property type="component" value="Unassembled WGS sequence"/>
</dbReference>
<comment type="caution">
    <text evidence="1">The sequence shown here is derived from an EMBL/GenBank/DDBJ whole genome shotgun (WGS) entry which is preliminary data.</text>
</comment>
<protein>
    <recommendedName>
        <fullName evidence="3">MATH domain-containing protein</fullName>
    </recommendedName>
</protein>
<reference evidence="1 2" key="1">
    <citation type="journal article" date="2019" name="Genome Biol. Evol.">
        <title>Insights into the evolution of the New World diploid cottons (Gossypium, subgenus Houzingenia) based on genome sequencing.</title>
        <authorList>
            <person name="Grover C.E."/>
            <person name="Arick M.A. 2nd"/>
            <person name="Thrash A."/>
            <person name="Conover J.L."/>
            <person name="Sanders W.S."/>
            <person name="Peterson D.G."/>
            <person name="Frelichowski J.E."/>
            <person name="Scheffler J.A."/>
            <person name="Scheffler B.E."/>
            <person name="Wendel J.F."/>
        </authorList>
    </citation>
    <scope>NUCLEOTIDE SEQUENCE [LARGE SCALE GENOMIC DNA]</scope>
    <source>
        <strain evidence="1">185</strain>
        <tissue evidence="1">Leaf</tissue>
    </source>
</reference>
<sequence length="140" mass="16122">EGSVVDTTSLPFGWEVNAHEFSFLVLDQLRDKYLTIQDGTIRRYHESKAEWGVLWDISLMTVAYPGQKFSSSKIAAERNALFLFIECESKKLLVVYPKRYSDSEGKALAVYQCYCENGCFASNLKVYAEFKLRVKRQLDI</sequence>
<dbReference type="PANTHER" id="PTHR46162">
    <property type="entry name" value="TRAF-LIKE FAMILY PROTEIN"/>
    <property type="match status" value="1"/>
</dbReference>
<dbReference type="EMBL" id="JABFAA010000013">
    <property type="protein sequence ID" value="MBA0699985.1"/>
    <property type="molecule type" value="Genomic_DNA"/>
</dbReference>
<dbReference type="PANTHER" id="PTHR46162:SF55">
    <property type="entry name" value="MATH DOMAIN-CONTAINING PROTEIN"/>
    <property type="match status" value="1"/>
</dbReference>
<evidence type="ECO:0000313" key="2">
    <source>
        <dbReference type="Proteomes" id="UP000593577"/>
    </source>
</evidence>
<evidence type="ECO:0008006" key="3">
    <source>
        <dbReference type="Google" id="ProtNLM"/>
    </source>
</evidence>
<keyword evidence="2" id="KW-1185">Reference proteome</keyword>
<feature type="non-terminal residue" evidence="1">
    <location>
        <position position="1"/>
    </location>
</feature>